<organism evidence="5 6">
    <name type="scientific">Rouxiella chamberiensis</name>
    <dbReference type="NCBI Taxonomy" id="1513468"/>
    <lineage>
        <taxon>Bacteria</taxon>
        <taxon>Pseudomonadati</taxon>
        <taxon>Pseudomonadota</taxon>
        <taxon>Gammaproteobacteria</taxon>
        <taxon>Enterobacterales</taxon>
        <taxon>Yersiniaceae</taxon>
        <taxon>Rouxiella</taxon>
    </lineage>
</organism>
<feature type="chain" id="PRO_5046958987" evidence="3">
    <location>
        <begin position="27"/>
        <end position="1519"/>
    </location>
</feature>
<dbReference type="Pfam" id="PF03797">
    <property type="entry name" value="Autotransporter"/>
    <property type="match status" value="1"/>
</dbReference>
<dbReference type="RefSeq" id="WP_052673381.1">
    <property type="nucleotide sequence ID" value="NZ_CP114058.1"/>
</dbReference>
<dbReference type="InterPro" id="IPR043990">
    <property type="entry name" value="AC_1"/>
</dbReference>
<dbReference type="Proteomes" id="UP001164712">
    <property type="component" value="Chromosome"/>
</dbReference>
<dbReference type="SUPFAM" id="SSF103515">
    <property type="entry name" value="Autotransporter"/>
    <property type="match status" value="1"/>
</dbReference>
<dbReference type="InterPro" id="IPR013425">
    <property type="entry name" value="Autotrns_rpt"/>
</dbReference>
<keyword evidence="1 3" id="KW-0732">Signal</keyword>
<dbReference type="InterPro" id="IPR036709">
    <property type="entry name" value="Autotransporte_beta_dom_sf"/>
</dbReference>
<dbReference type="InterPro" id="IPR006315">
    <property type="entry name" value="OM_autotransptr_brl_dom"/>
</dbReference>
<evidence type="ECO:0000313" key="6">
    <source>
        <dbReference type="Proteomes" id="UP001164712"/>
    </source>
</evidence>
<feature type="region of interest" description="Disordered" evidence="2">
    <location>
        <begin position="1128"/>
        <end position="1188"/>
    </location>
</feature>
<gene>
    <name evidence="5" type="ORF">O1V66_04395</name>
</gene>
<dbReference type="CDD" id="cd01344">
    <property type="entry name" value="PL2_Passenger_AT"/>
    <property type="match status" value="1"/>
</dbReference>
<accession>A0ABY7HSA2</accession>
<sequence>MKSPFKASFISTCLYLALSSANETSAACNISQPTTGQSVICDTAAPNPGTTPVVGATGSSGVSLNNAAGSVLNVGNAAAVSLGAGSTLINGGQLTGTTGILLREGSSVVDNRGAIVGTSGAGVQFNGNGNNTLINSGTVRGVAGGNAVVFGNGNDTLNMTGGTLTGNVDQGNGADKTLISGGTITESLLQGNGIDDFVMTGGTLGSLFQGDNRDTFTLSGGNIVNAFEDGDVATMTGGRIGRVNMRLDNNIFRMSGGEIAGNLVTGLGNDLIIVSGTSVIGGSISVSGGTDSVTMTGGTLRGEIRMSTGNDLFHWEGGSIFGNVLMEADNDRIEFTRLDAATAATSPLIDGGTGDDRLVMTKSQYVYSEAHVLRGIEHIDLVDGSLLTLDNKLLPLGDAGNDGFNTGYTLDTGSTLAIVGRSDTTLRSHLGGSGTVVADTGGNAFRFDDNNAADNFAGTVELRNSRFDLSGVNTLAMSQATLKAAAGSITTVGSGTQTIGGLAFDGGTLDFGRLAPGDRMAANTLQTRRELNLGGSGTVRVGVDGMLNTPSVNADNVPLLAQDDGSTQVKLAASNGTVTGNASGLVLTRADGSLVTDALTVGILQDGASVAQGIWDWRLSTGVAQDGLYIAYALKQVNLEGTGDTALVLNSEGATGNAADLGAKVTGSGVVAIENAANGTVSLSNRDNDYTGTTYLRTGRLLMNNDRVLGNTALLQMAAATTLDMNGYSQGVGRIATAESSQVDLNGGSLVINQGGRIAGRLLGEGMLTLNNGILDINGDNSALMATTHIQNGATVNLDNAAGLGRGDIDNAGRLAFNGARGQLINRLGNNGDVALNDSQMVLAADNRAFGGSFSIDETSLLTAAEAGQLGSATVYDKGSLNLATDTDWTLNNTVTGSGNLAKQGIGVVTLTAASAAYIGKTQINQGGLVLGNRRQPLTLATSEVNIDQGFLAANGAVAGDVNNRSLLRVGSEPASAADALFPVTALATLRAVSPLVVSANNDALTVGGNLVNSGVVQLGQTGSALRPGNALTVNGNYQGNNGRILFNTALGDDNSATDRLSILGDTGGTSYVSVLNAGGSGARTLNGIELIEVGGNSNGQFLQEGRIVAGAYDYRLTRGAGSNQANWYLTNSASTPPGQIPPTPPDSPNLPPTPEDPLSPPADPSLPPLDPLLPVPENPASPALAGGDSDIMLRPEAGSYLENLAAANTMFNTRLHDRLGETQYTDALTGEKQVTSLWLRQVGTHHNGRSTVGSLNTQSNQYVVMLGGDVAQWSGDGQDRGHLGLMAGYGNNQSHTRSQNTGTTSKGQVNGYSVGIYGTWFANNAQKTGVYVDSWAQYSGFKNTVSGEGLPEEQYHSRGVSASLESGYTWKIGQFFTRQQSLETVYVQPQAQIVWMGVKADDHTESNGTQVTRDNNANVQTRLGTRLFMKGHSKGDDGKNRDFQPFVEVNWLHNSRAFSTRLNGLALSQDGARNIGEVRTGVEGQLSQNLTAWGNVGQQIGDAGYSNTDAMLGIKYLW</sequence>
<keyword evidence="6" id="KW-1185">Reference proteome</keyword>
<dbReference type="InterPro" id="IPR050909">
    <property type="entry name" value="Bact_Autotransporter_VF"/>
</dbReference>
<proteinExistence type="predicted"/>
<dbReference type="EMBL" id="CP114058">
    <property type="protein sequence ID" value="WAT01944.1"/>
    <property type="molecule type" value="Genomic_DNA"/>
</dbReference>
<dbReference type="InterPro" id="IPR005546">
    <property type="entry name" value="Autotransporte_beta"/>
</dbReference>
<dbReference type="Pfam" id="PF18883">
    <property type="entry name" value="AC_1"/>
    <property type="match status" value="1"/>
</dbReference>
<feature type="compositionally biased region" description="Pro residues" evidence="2">
    <location>
        <begin position="1139"/>
        <end position="1180"/>
    </location>
</feature>
<evidence type="ECO:0000256" key="1">
    <source>
        <dbReference type="ARBA" id="ARBA00022729"/>
    </source>
</evidence>
<dbReference type="PANTHER" id="PTHR12338">
    <property type="entry name" value="AUTOTRANSPORTER"/>
    <property type="match status" value="1"/>
</dbReference>
<evidence type="ECO:0000259" key="4">
    <source>
        <dbReference type="PROSITE" id="PS51208"/>
    </source>
</evidence>
<dbReference type="SMART" id="SM00869">
    <property type="entry name" value="Autotransporter"/>
    <property type="match status" value="1"/>
</dbReference>
<reference evidence="5" key="1">
    <citation type="submission" date="2022-12" db="EMBL/GenBank/DDBJ databases">
        <title>Complete genome sequence of an Australian strain of Rouxiella badensis DAR84756 and resolution of the R. badensis DSM100043 and R. chamberiensis DSM28324 genomes.</title>
        <authorList>
            <person name="Paul S."/>
            <person name="Anderson P.J."/>
            <person name="Maynard G."/>
            <person name="Dyall-Smith M."/>
            <person name="Kudinha T."/>
        </authorList>
    </citation>
    <scope>NUCLEOTIDE SEQUENCE</scope>
    <source>
        <strain evidence="5">DSM 28324</strain>
    </source>
</reference>
<dbReference type="InterPro" id="IPR011050">
    <property type="entry name" value="Pectin_lyase_fold/virulence"/>
</dbReference>
<feature type="domain" description="Autotransporter" evidence="4">
    <location>
        <begin position="1231"/>
        <end position="1519"/>
    </location>
</feature>
<evidence type="ECO:0000313" key="5">
    <source>
        <dbReference type="EMBL" id="WAT01944.1"/>
    </source>
</evidence>
<protein>
    <submittedName>
        <fullName evidence="5">Autotransporter outer membrane beta-barrel domain-containing protein</fullName>
    </submittedName>
</protein>
<dbReference type="PROSITE" id="PS51208">
    <property type="entry name" value="AUTOTRANSPORTER"/>
    <property type="match status" value="1"/>
</dbReference>
<dbReference type="Gene3D" id="2.160.20.20">
    <property type="match status" value="1"/>
</dbReference>
<dbReference type="Gene3D" id="2.160.20.160">
    <property type="match status" value="1"/>
</dbReference>
<dbReference type="InterPro" id="IPR012332">
    <property type="entry name" value="Autotransporter_pectin_lyase_C"/>
</dbReference>
<dbReference type="PANTHER" id="PTHR12338:SF5">
    <property type="entry name" value="ANTIGEN 43-RELATED"/>
    <property type="match status" value="1"/>
</dbReference>
<evidence type="ECO:0000256" key="3">
    <source>
        <dbReference type="SAM" id="SignalP"/>
    </source>
</evidence>
<dbReference type="NCBIfam" id="TIGR01414">
    <property type="entry name" value="autotrans_barl"/>
    <property type="match status" value="1"/>
</dbReference>
<dbReference type="NCBIfam" id="TIGR02601">
    <property type="entry name" value="autotrns_rpt"/>
    <property type="match status" value="1"/>
</dbReference>
<name>A0ABY7HSA2_9GAMM</name>
<feature type="signal peptide" evidence="3">
    <location>
        <begin position="1"/>
        <end position="26"/>
    </location>
</feature>
<evidence type="ECO:0000256" key="2">
    <source>
        <dbReference type="SAM" id="MobiDB-lite"/>
    </source>
</evidence>
<dbReference type="Gene3D" id="2.40.128.130">
    <property type="entry name" value="Autotransporter beta-domain"/>
    <property type="match status" value="1"/>
</dbReference>
<dbReference type="SUPFAM" id="SSF51126">
    <property type="entry name" value="Pectin lyase-like"/>
    <property type="match status" value="1"/>
</dbReference>